<comment type="pathway">
    <text evidence="6">Carbohydrate degradation; 2-deoxy-D-ribose 1-phosphate degradation; D-glyceraldehyde 3-phosphate and acetaldehyde from 2-deoxy-alpha-D-ribose 1-phosphate: step 1/2.</text>
</comment>
<evidence type="ECO:0000256" key="4">
    <source>
        <dbReference type="ARBA" id="ARBA00023211"/>
    </source>
</evidence>
<evidence type="ECO:0000256" key="3">
    <source>
        <dbReference type="ARBA" id="ARBA00022723"/>
    </source>
</evidence>
<feature type="binding site" evidence="6">
    <location>
        <position position="328"/>
    </location>
    <ligand>
        <name>Mn(2+)</name>
        <dbReference type="ChEBI" id="CHEBI:29035"/>
        <label>1</label>
    </ligand>
</feature>
<feature type="binding site" evidence="6">
    <location>
        <position position="339"/>
    </location>
    <ligand>
        <name>Mn(2+)</name>
        <dbReference type="ChEBI" id="CHEBI:29035"/>
        <label>2</label>
    </ligand>
</feature>
<dbReference type="GO" id="GO:0000287">
    <property type="term" value="F:magnesium ion binding"/>
    <property type="evidence" value="ECO:0007669"/>
    <property type="project" value="UniProtKB-UniRule"/>
</dbReference>
<evidence type="ECO:0000313" key="10">
    <source>
        <dbReference type="Proteomes" id="UP000187074"/>
    </source>
</evidence>
<dbReference type="InterPro" id="IPR010045">
    <property type="entry name" value="DeoB"/>
</dbReference>
<dbReference type="HAMAP" id="MF_00740">
    <property type="entry name" value="Phosphopentomut"/>
    <property type="match status" value="1"/>
</dbReference>
<feature type="domain" description="Metalloenzyme" evidence="8">
    <location>
        <begin position="6"/>
        <end position="379"/>
    </location>
</feature>
<keyword evidence="3 6" id="KW-0479">Metal-binding</keyword>
<dbReference type="Proteomes" id="UP000187074">
    <property type="component" value="Unassembled WGS sequence"/>
</dbReference>
<dbReference type="OrthoDB" id="9769930at2"/>
<comment type="function">
    <text evidence="6">Isomerase that catalyzes the conversion of deoxy-ribose 1-phosphate (dRib-1-P) and ribose 1-phosphate (Rib-1-P) to deoxy-ribose 5-phosphate (dRib-5-P) and ribose 5-phosphate (Rib-5-P), respectively.</text>
</comment>
<dbReference type="InterPro" id="IPR024052">
    <property type="entry name" value="Phosphopentomutase_DeoB_cap_sf"/>
</dbReference>
<evidence type="ECO:0000256" key="7">
    <source>
        <dbReference type="NCBIfam" id="TIGR01696"/>
    </source>
</evidence>
<feature type="binding site" evidence="6">
    <location>
        <position position="286"/>
    </location>
    <ligand>
        <name>Mn(2+)</name>
        <dbReference type="ChEBI" id="CHEBI:29035"/>
        <label>2</label>
    </ligand>
</feature>
<dbReference type="NCBIfam" id="NF003766">
    <property type="entry name" value="PRK05362.1"/>
    <property type="match status" value="1"/>
</dbReference>
<dbReference type="EC" id="5.4.2.7" evidence="6 7"/>
<dbReference type="PIRSF" id="PIRSF001491">
    <property type="entry name" value="Ppentomutase"/>
    <property type="match status" value="1"/>
</dbReference>
<keyword evidence="2 6" id="KW-0963">Cytoplasm</keyword>
<sequence length="392" mass="43624">MERFDRIHLIVLDSVGIGEAPDAADFDDVGSDTLGHIARECGGLNMPNMAALGLSNIREIEGVPVADKPRAYYTKMQEASNGKDTMTGHWEIMGLYIDTPFRVFPDGFPDELIQRIEEKTGRKVIGNKPASGTEIIEELGEEHVKTGALIIYTSADSVLQIAAHEDIVPLKELYEICEFCREITLEDPYMLGRIIARPFIGEVGSFKRTANRHDYALKPFGRTTMNEMKDAGLEVIALGKISDIFDGEGITKAVRTVSNMDGMDKMVQTLGESFKGLSFLNLVDFDAVYGHRRDPKGYGQALEDYDQRLPEVFEKMTEKDLLIITADHGNDPTYKGTDHTREYVPLLVYSPRFAEGKELPLRKTFADLGATVADNFGVKLPEQGTSFLNDLK</sequence>
<evidence type="ECO:0000313" key="9">
    <source>
        <dbReference type="EMBL" id="OME89299.1"/>
    </source>
</evidence>
<feature type="binding site" evidence="6">
    <location>
        <position position="327"/>
    </location>
    <ligand>
        <name>Mn(2+)</name>
        <dbReference type="ChEBI" id="CHEBI:29035"/>
        <label>1</label>
    </ligand>
</feature>
<comment type="caution">
    <text evidence="9">The sequence shown here is derived from an EMBL/GenBank/DDBJ whole genome shotgun (WGS) entry which is preliminary data.</text>
</comment>
<comment type="catalytic activity">
    <reaction evidence="6">
        <text>2-deoxy-alpha-D-ribose 1-phosphate = 2-deoxy-D-ribose 5-phosphate</text>
        <dbReference type="Rhea" id="RHEA:27658"/>
        <dbReference type="ChEBI" id="CHEBI:57259"/>
        <dbReference type="ChEBI" id="CHEBI:62877"/>
        <dbReference type="EC" id="5.4.2.7"/>
    </reaction>
</comment>
<dbReference type="AlphaFoldDB" id="A0A1R1AUR3"/>
<comment type="cofactor">
    <cofactor evidence="6">
        <name>Mn(2+)</name>
        <dbReference type="ChEBI" id="CHEBI:29035"/>
    </cofactor>
    <text evidence="6">Binds 2 manganese ions.</text>
</comment>
<dbReference type="SUPFAM" id="SSF53649">
    <property type="entry name" value="Alkaline phosphatase-like"/>
    <property type="match status" value="1"/>
</dbReference>
<dbReference type="Pfam" id="PF01676">
    <property type="entry name" value="Metalloenzyme"/>
    <property type="match status" value="1"/>
</dbReference>
<name>A0A1R1AUR3_PAELA</name>
<dbReference type="RefSeq" id="WP_076325326.1">
    <property type="nucleotide sequence ID" value="NZ_MRTF01000010.1"/>
</dbReference>
<comment type="similarity">
    <text evidence="1 6">Belongs to the phosphopentomutase family.</text>
</comment>
<dbReference type="GO" id="GO:0030145">
    <property type="term" value="F:manganese ion binding"/>
    <property type="evidence" value="ECO:0007669"/>
    <property type="project" value="UniProtKB-UniRule"/>
</dbReference>
<evidence type="ECO:0000256" key="1">
    <source>
        <dbReference type="ARBA" id="ARBA00010373"/>
    </source>
</evidence>
<dbReference type="GO" id="GO:0008973">
    <property type="term" value="F:phosphopentomutase activity"/>
    <property type="evidence" value="ECO:0007669"/>
    <property type="project" value="UniProtKB-UniRule"/>
</dbReference>
<feature type="binding site" evidence="6">
    <location>
        <position position="291"/>
    </location>
    <ligand>
        <name>Mn(2+)</name>
        <dbReference type="ChEBI" id="CHEBI:29035"/>
        <label>2</label>
    </ligand>
</feature>
<evidence type="ECO:0000256" key="2">
    <source>
        <dbReference type="ARBA" id="ARBA00022490"/>
    </source>
</evidence>
<dbReference type="CDD" id="cd16009">
    <property type="entry name" value="PPM"/>
    <property type="match status" value="1"/>
</dbReference>
<dbReference type="STRING" id="1401.BK123_26380"/>
<comment type="catalytic activity">
    <reaction evidence="6">
        <text>alpha-D-ribose 1-phosphate = D-ribose 5-phosphate</text>
        <dbReference type="Rhea" id="RHEA:18793"/>
        <dbReference type="ChEBI" id="CHEBI:57720"/>
        <dbReference type="ChEBI" id="CHEBI:78346"/>
        <dbReference type="EC" id="5.4.2.7"/>
    </reaction>
</comment>
<evidence type="ECO:0000259" key="8">
    <source>
        <dbReference type="Pfam" id="PF01676"/>
    </source>
</evidence>
<keyword evidence="4 6" id="KW-0464">Manganese</keyword>
<dbReference type="Gene3D" id="3.30.70.1250">
    <property type="entry name" value="Phosphopentomutase"/>
    <property type="match status" value="1"/>
</dbReference>
<keyword evidence="5 6" id="KW-0413">Isomerase</keyword>
<organism evidence="9 10">
    <name type="scientific">Paenibacillus lautus</name>
    <name type="common">Bacillus lautus</name>
    <dbReference type="NCBI Taxonomy" id="1401"/>
    <lineage>
        <taxon>Bacteria</taxon>
        <taxon>Bacillati</taxon>
        <taxon>Bacillota</taxon>
        <taxon>Bacilli</taxon>
        <taxon>Bacillales</taxon>
        <taxon>Paenibacillaceae</taxon>
        <taxon>Paenibacillus</taxon>
    </lineage>
</organism>
<gene>
    <name evidence="6" type="primary">deoB</name>
    <name evidence="9" type="ORF">BK123_26380</name>
</gene>
<dbReference type="Gene3D" id="3.40.720.10">
    <property type="entry name" value="Alkaline Phosphatase, subunit A"/>
    <property type="match status" value="1"/>
</dbReference>
<feature type="binding site" evidence="6">
    <location>
        <position position="13"/>
    </location>
    <ligand>
        <name>Mn(2+)</name>
        <dbReference type="ChEBI" id="CHEBI:29035"/>
        <label>1</label>
    </ligand>
</feature>
<dbReference type="GO" id="GO:0043094">
    <property type="term" value="P:metabolic compound salvage"/>
    <property type="evidence" value="ECO:0007669"/>
    <property type="project" value="UniProtKB-UniRule"/>
</dbReference>
<dbReference type="UniPathway" id="UPA00087">
    <property type="reaction ID" value="UER00173"/>
</dbReference>
<dbReference type="GO" id="GO:0009117">
    <property type="term" value="P:nucleotide metabolic process"/>
    <property type="evidence" value="ECO:0007669"/>
    <property type="project" value="UniProtKB-UniRule"/>
</dbReference>
<dbReference type="GO" id="GO:0006018">
    <property type="term" value="P:2-deoxyribose 1-phosphate catabolic process"/>
    <property type="evidence" value="ECO:0007669"/>
    <property type="project" value="UniProtKB-UniRule"/>
</dbReference>
<dbReference type="PANTHER" id="PTHR21110:SF0">
    <property type="entry name" value="PHOSPHOPENTOMUTASE"/>
    <property type="match status" value="1"/>
</dbReference>
<dbReference type="GO" id="GO:0005829">
    <property type="term" value="C:cytosol"/>
    <property type="evidence" value="ECO:0007669"/>
    <property type="project" value="TreeGrafter"/>
</dbReference>
<protein>
    <recommendedName>
        <fullName evidence="6 7">Phosphopentomutase</fullName>
        <ecNumber evidence="6 7">5.4.2.7</ecNumber>
    </recommendedName>
    <alternativeName>
        <fullName evidence="6">Phosphodeoxyribomutase</fullName>
    </alternativeName>
</protein>
<evidence type="ECO:0000256" key="5">
    <source>
        <dbReference type="ARBA" id="ARBA00023235"/>
    </source>
</evidence>
<dbReference type="NCBIfam" id="TIGR01696">
    <property type="entry name" value="deoB"/>
    <property type="match status" value="1"/>
</dbReference>
<accession>A0A1R1AUR3</accession>
<dbReference type="PANTHER" id="PTHR21110">
    <property type="entry name" value="PHOSPHOPENTOMUTASE"/>
    <property type="match status" value="1"/>
</dbReference>
<evidence type="ECO:0000256" key="6">
    <source>
        <dbReference type="HAMAP-Rule" id="MF_00740"/>
    </source>
</evidence>
<proteinExistence type="inferred from homology"/>
<dbReference type="FunFam" id="3.30.70.1250:FF:000001">
    <property type="entry name" value="Phosphopentomutase"/>
    <property type="match status" value="1"/>
</dbReference>
<comment type="subcellular location">
    <subcellularLocation>
        <location evidence="6">Cytoplasm</location>
    </subcellularLocation>
</comment>
<dbReference type="GO" id="GO:0006015">
    <property type="term" value="P:5-phosphoribose 1-diphosphate biosynthetic process"/>
    <property type="evidence" value="ECO:0007669"/>
    <property type="project" value="UniProtKB-UniPathway"/>
</dbReference>
<dbReference type="EMBL" id="MRTF01000010">
    <property type="protein sequence ID" value="OME89299.1"/>
    <property type="molecule type" value="Genomic_DNA"/>
</dbReference>
<dbReference type="SUPFAM" id="SSF143856">
    <property type="entry name" value="DeoB insert domain-like"/>
    <property type="match status" value="1"/>
</dbReference>
<dbReference type="InterPro" id="IPR006124">
    <property type="entry name" value="Metalloenzyme"/>
</dbReference>
<reference evidence="9 10" key="1">
    <citation type="submission" date="2016-11" db="EMBL/GenBank/DDBJ databases">
        <title>Paenibacillus species isolates.</title>
        <authorList>
            <person name="Beno S.M."/>
        </authorList>
    </citation>
    <scope>NUCLEOTIDE SEQUENCE [LARGE SCALE GENOMIC DNA]</scope>
    <source>
        <strain evidence="9 10">FSL F4-0100</strain>
    </source>
</reference>
<dbReference type="InterPro" id="IPR017850">
    <property type="entry name" value="Alkaline_phosphatase_core_sf"/>
</dbReference>